<accession>A0AB33K292</accession>
<dbReference type="PANTHER" id="PTHR45527:SF1">
    <property type="entry name" value="FATTY ACID SYNTHASE"/>
    <property type="match status" value="1"/>
</dbReference>
<organism evidence="4">
    <name type="scientific">Kitasatospora sp. CMC57</name>
    <dbReference type="NCBI Taxonomy" id="3231513"/>
    <lineage>
        <taxon>Bacteria</taxon>
        <taxon>Bacillati</taxon>
        <taxon>Actinomycetota</taxon>
        <taxon>Actinomycetes</taxon>
        <taxon>Kitasatosporales</taxon>
        <taxon>Streptomycetaceae</taxon>
        <taxon>Kitasatospora</taxon>
    </lineage>
</organism>
<protein>
    <recommendedName>
        <fullName evidence="3">Carrier domain-containing protein</fullName>
    </recommendedName>
</protein>
<dbReference type="GO" id="GO:0031177">
    <property type="term" value="F:phosphopantetheine binding"/>
    <property type="evidence" value="ECO:0007669"/>
    <property type="project" value="InterPro"/>
</dbReference>
<dbReference type="InterPro" id="IPR045851">
    <property type="entry name" value="AMP-bd_C_sf"/>
</dbReference>
<dbReference type="PROSITE" id="PS00455">
    <property type="entry name" value="AMP_BINDING"/>
    <property type="match status" value="1"/>
</dbReference>
<dbReference type="Pfam" id="PF13193">
    <property type="entry name" value="AMP-binding_C"/>
    <property type="match status" value="1"/>
</dbReference>
<keyword evidence="1" id="KW-0596">Phosphopantetheine</keyword>
<sequence length="550" mass="57684">MQTVWSAVQAQAERTPGAVAARAERIYSYRDIAALVAGLGERIARRVRPGSLVALDAAGRLSGAVGILAANAAGCAVLPLDRQSPPARTARVLADARPALLLRELAEGEFAFEQDGLPGPPRRQDLGEIAYVLYTSGSTGQPKGVMVGHRALADRLAGLAELPGLAAGESVLAMTALSFDISLAELLLPLTVGASFTAVPEETRADPFAFAELVAAAAPDVIQATPSFWRMLTASGWSGAPGTRLWTGGEPLTPGLARGLLPAGSELWNLYGPTEATIWVTAARITSAERITLGEPLAGVGLRIDDSGELLLYGTGLAHGYLDREELTAERFPVGGSSEGRVYRTGDRVRRGADGALEFLGRLDSQVKLRGHRIELGEVEAVLEEHPDVSQAVVLVQDADRPELAALVAFVVRRDGAALQGWLAERLPPSHRPARITELPELPRTTAGKVDRVGLAATLAAGGQDSGPAAVPAAGDVRALVAEAWRRTLAADPADGDVNFFDAGGNSALLAVLQKQLSDGLGVRVAIRDIFRNPTVAGLADHIIRSKVPR</sequence>
<dbReference type="GO" id="GO:0017000">
    <property type="term" value="P:antibiotic biosynthetic process"/>
    <property type="evidence" value="ECO:0007669"/>
    <property type="project" value="UniProtKB-ARBA"/>
</dbReference>
<dbReference type="InterPro" id="IPR009081">
    <property type="entry name" value="PP-bd_ACP"/>
</dbReference>
<dbReference type="Gene3D" id="3.40.50.12780">
    <property type="entry name" value="N-terminal domain of ligase-like"/>
    <property type="match status" value="1"/>
</dbReference>
<evidence type="ECO:0000256" key="1">
    <source>
        <dbReference type="ARBA" id="ARBA00022450"/>
    </source>
</evidence>
<dbReference type="InterPro" id="IPR020459">
    <property type="entry name" value="AMP-binding"/>
</dbReference>
<dbReference type="PRINTS" id="PR00154">
    <property type="entry name" value="AMPBINDING"/>
</dbReference>
<dbReference type="RefSeq" id="WP_407990601.1">
    <property type="nucleotide sequence ID" value="NZ_AP035881.2"/>
</dbReference>
<dbReference type="Gene3D" id="3.30.300.30">
    <property type="match status" value="1"/>
</dbReference>
<dbReference type="InterPro" id="IPR025110">
    <property type="entry name" value="AMP-bd_C"/>
</dbReference>
<dbReference type="PROSITE" id="PS50075">
    <property type="entry name" value="CARRIER"/>
    <property type="match status" value="1"/>
</dbReference>
<dbReference type="InterPro" id="IPR020806">
    <property type="entry name" value="PKS_PP-bd"/>
</dbReference>
<dbReference type="PANTHER" id="PTHR45527">
    <property type="entry name" value="NONRIBOSOMAL PEPTIDE SYNTHETASE"/>
    <property type="match status" value="1"/>
</dbReference>
<reference evidence="4" key="1">
    <citation type="submission" date="2024-07" db="EMBL/GenBank/DDBJ databases">
        <title>Complete genome sequences of cellulolytic bacteria, Kitasatospora sp. CMC57 and Streptomyces sp. CMC78, isolated from Japanese agricultural soil.</title>
        <authorList>
            <person name="Hashimoto T."/>
            <person name="Ito M."/>
            <person name="Iwamoto M."/>
            <person name="Fukahori D."/>
            <person name="Shoda T."/>
            <person name="Sakoda M."/>
            <person name="Morohoshi T."/>
            <person name="Mitsuboshi M."/>
            <person name="Nishizawa T."/>
        </authorList>
    </citation>
    <scope>NUCLEOTIDE SEQUENCE</scope>
    <source>
        <strain evidence="4">CMC57</strain>
    </source>
</reference>
<dbReference type="InterPro" id="IPR036736">
    <property type="entry name" value="ACP-like_sf"/>
</dbReference>
<name>A0AB33K292_9ACTN</name>
<evidence type="ECO:0000313" key="4">
    <source>
        <dbReference type="EMBL" id="BFP48365.1"/>
    </source>
</evidence>
<evidence type="ECO:0000256" key="2">
    <source>
        <dbReference type="ARBA" id="ARBA00022553"/>
    </source>
</evidence>
<keyword evidence="2" id="KW-0597">Phosphoprotein</keyword>
<dbReference type="InterPro" id="IPR042099">
    <property type="entry name" value="ANL_N_sf"/>
</dbReference>
<gene>
    <name evidence="4" type="ORF">KCMC57_47330</name>
</gene>
<evidence type="ECO:0000259" key="3">
    <source>
        <dbReference type="PROSITE" id="PS50075"/>
    </source>
</evidence>
<dbReference type="CDD" id="cd05930">
    <property type="entry name" value="A_NRPS"/>
    <property type="match status" value="1"/>
</dbReference>
<dbReference type="Pfam" id="PF00501">
    <property type="entry name" value="AMP-binding"/>
    <property type="match status" value="1"/>
</dbReference>
<dbReference type="SUPFAM" id="SSF47336">
    <property type="entry name" value="ACP-like"/>
    <property type="match status" value="1"/>
</dbReference>
<dbReference type="SUPFAM" id="SSF56801">
    <property type="entry name" value="Acetyl-CoA synthetase-like"/>
    <property type="match status" value="1"/>
</dbReference>
<dbReference type="Pfam" id="PF00550">
    <property type="entry name" value="PP-binding"/>
    <property type="match status" value="1"/>
</dbReference>
<dbReference type="GO" id="GO:0005737">
    <property type="term" value="C:cytoplasm"/>
    <property type="evidence" value="ECO:0007669"/>
    <property type="project" value="TreeGrafter"/>
</dbReference>
<feature type="domain" description="Carrier" evidence="3">
    <location>
        <begin position="472"/>
        <end position="547"/>
    </location>
</feature>
<dbReference type="EMBL" id="AP035881">
    <property type="protein sequence ID" value="BFP48365.1"/>
    <property type="molecule type" value="Genomic_DNA"/>
</dbReference>
<dbReference type="GO" id="GO:0043041">
    <property type="term" value="P:amino acid activation for nonribosomal peptide biosynthetic process"/>
    <property type="evidence" value="ECO:0007669"/>
    <property type="project" value="TreeGrafter"/>
</dbReference>
<dbReference type="InterPro" id="IPR020845">
    <property type="entry name" value="AMP-binding_CS"/>
</dbReference>
<proteinExistence type="predicted"/>
<dbReference type="GO" id="GO:0044550">
    <property type="term" value="P:secondary metabolite biosynthetic process"/>
    <property type="evidence" value="ECO:0007669"/>
    <property type="project" value="TreeGrafter"/>
</dbReference>
<dbReference type="InterPro" id="IPR000873">
    <property type="entry name" value="AMP-dep_synth/lig_dom"/>
</dbReference>
<dbReference type="Gene3D" id="1.10.1200.10">
    <property type="entry name" value="ACP-like"/>
    <property type="match status" value="1"/>
</dbReference>
<dbReference type="SMART" id="SM00823">
    <property type="entry name" value="PKS_PP"/>
    <property type="match status" value="1"/>
</dbReference>
<dbReference type="AlphaFoldDB" id="A0AB33K292"/>